<proteinExistence type="inferred from homology"/>
<dbReference type="Pfam" id="PF00583">
    <property type="entry name" value="Acetyltransf_1"/>
    <property type="match status" value="1"/>
</dbReference>
<dbReference type="InterPro" id="IPR000182">
    <property type="entry name" value="GNAT_dom"/>
</dbReference>
<feature type="domain" description="N-acetyltransferase" evidence="4">
    <location>
        <begin position="1"/>
        <end position="150"/>
    </location>
</feature>
<evidence type="ECO:0000256" key="3">
    <source>
        <dbReference type="ARBA" id="ARBA00023315"/>
    </source>
</evidence>
<comment type="similarity">
    <text evidence="1">Belongs to the acetyltransferase family.</text>
</comment>
<evidence type="ECO:0000256" key="2">
    <source>
        <dbReference type="ARBA" id="ARBA00022679"/>
    </source>
</evidence>
<evidence type="ECO:0000259" key="4">
    <source>
        <dbReference type="PROSITE" id="PS51186"/>
    </source>
</evidence>
<dbReference type="PANTHER" id="PTHR10545:SF29">
    <property type="entry name" value="GH14572P-RELATED"/>
    <property type="match status" value="1"/>
</dbReference>
<dbReference type="CDD" id="cd04301">
    <property type="entry name" value="NAT_SF"/>
    <property type="match status" value="1"/>
</dbReference>
<evidence type="ECO:0000313" key="5">
    <source>
        <dbReference type="EMBL" id="OAM91310.1"/>
    </source>
</evidence>
<accession>A0A178IN55</accession>
<dbReference type="AlphaFoldDB" id="A0A178IN55"/>
<protein>
    <recommendedName>
        <fullName evidence="4">N-acetyltransferase domain-containing protein</fullName>
    </recommendedName>
</protein>
<comment type="caution">
    <text evidence="5">The sequence shown here is derived from an EMBL/GenBank/DDBJ whole genome shotgun (WGS) entry which is preliminary data.</text>
</comment>
<dbReference type="PANTHER" id="PTHR10545">
    <property type="entry name" value="DIAMINE N-ACETYLTRANSFERASE"/>
    <property type="match status" value="1"/>
</dbReference>
<dbReference type="Proteomes" id="UP000078486">
    <property type="component" value="Unassembled WGS sequence"/>
</dbReference>
<dbReference type="PROSITE" id="PS51186">
    <property type="entry name" value="GNAT"/>
    <property type="match status" value="1"/>
</dbReference>
<dbReference type="InterPro" id="IPR016181">
    <property type="entry name" value="Acyl_CoA_acyltransferase"/>
</dbReference>
<keyword evidence="3" id="KW-0012">Acyltransferase</keyword>
<evidence type="ECO:0000256" key="1">
    <source>
        <dbReference type="ARBA" id="ARBA00008694"/>
    </source>
</evidence>
<evidence type="ECO:0000313" key="6">
    <source>
        <dbReference type="Proteomes" id="UP000078486"/>
    </source>
</evidence>
<dbReference type="Gene3D" id="3.40.630.30">
    <property type="match status" value="1"/>
</dbReference>
<organism evidence="5 6">
    <name type="scientific">Termitidicoccus mucosus</name>
    <dbReference type="NCBI Taxonomy" id="1184151"/>
    <lineage>
        <taxon>Bacteria</taxon>
        <taxon>Pseudomonadati</taxon>
        <taxon>Verrucomicrobiota</taxon>
        <taxon>Opitutia</taxon>
        <taxon>Opitutales</taxon>
        <taxon>Opitutaceae</taxon>
        <taxon>Termitidicoccus</taxon>
    </lineage>
</organism>
<dbReference type="SUPFAM" id="SSF55729">
    <property type="entry name" value="Acyl-CoA N-acyltransferases (Nat)"/>
    <property type="match status" value="1"/>
</dbReference>
<gene>
    <name evidence="5" type="ORF">AW736_03610</name>
</gene>
<keyword evidence="6" id="KW-1185">Reference proteome</keyword>
<keyword evidence="2" id="KW-0808">Transferase</keyword>
<dbReference type="EMBL" id="LRRQ01000030">
    <property type="protein sequence ID" value="OAM91310.1"/>
    <property type="molecule type" value="Genomic_DNA"/>
</dbReference>
<sequence>RAAAPADAALLHRLVSELAAYESLSHEVESTPAHFAEHFFGPKPWAYALLAHYYGIPAGFAVWYPTYSTFAGRPGAFLEDLYVRPALRRQGIGLALLTAAATAASERGCARLEWRALKWNTPALEFYKSIGATPLSEWTTLRRELVPAAP</sequence>
<dbReference type="FunFam" id="3.40.630.30:FF:000064">
    <property type="entry name" value="GNAT family acetyltransferase"/>
    <property type="match status" value="1"/>
</dbReference>
<dbReference type="OrthoDB" id="9792929at2"/>
<dbReference type="RefSeq" id="WP_084442044.1">
    <property type="nucleotide sequence ID" value="NZ_KV441839.1"/>
</dbReference>
<feature type="non-terminal residue" evidence="5">
    <location>
        <position position="1"/>
    </location>
</feature>
<dbReference type="GO" id="GO:0008080">
    <property type="term" value="F:N-acetyltransferase activity"/>
    <property type="evidence" value="ECO:0007669"/>
    <property type="project" value="TreeGrafter"/>
</dbReference>
<reference evidence="5 6" key="1">
    <citation type="submission" date="2016-01" db="EMBL/GenBank/DDBJ databases">
        <title>High potential of lignocellulose degradation of a new Verrucomicrobia species.</title>
        <authorList>
            <person name="Wang Y."/>
            <person name="Shi Y."/>
            <person name="Qiu Z."/>
            <person name="Liu S."/>
            <person name="Yang H."/>
        </authorList>
    </citation>
    <scope>NUCLEOTIDE SEQUENCE [LARGE SCALE GENOMIC DNA]</scope>
    <source>
        <strain evidence="5 6">TSB47</strain>
    </source>
</reference>
<name>A0A178IN55_9BACT</name>
<dbReference type="InterPro" id="IPR051016">
    <property type="entry name" value="Diverse_Substrate_AcTransf"/>
</dbReference>